<evidence type="ECO:0000259" key="2">
    <source>
        <dbReference type="Pfam" id="PF06580"/>
    </source>
</evidence>
<feature type="domain" description="Signal transduction histidine kinase internal region" evidence="2">
    <location>
        <begin position="336"/>
        <end position="412"/>
    </location>
</feature>
<proteinExistence type="predicted"/>
<gene>
    <name evidence="3" type="ORF">GCM10022393_05140</name>
</gene>
<sequence>MQSQEAEVLFKERSYKEVIRVLLRKEASQKLSTEESFILSISHSRIGELYESLAILDRVIIETTAIKDTINLFKAYNLKAENFVDLSKIKEGVALCDSILPVSEKNNSNLLEGLCIKCGILYDEQGSHQKAYETYNKIQSQKLKESAIYINNYGVILMNLEKYDEALYFLKKGIDVHNAANKRDNNNVALANIAKIHMQRKEWGEAKKYLDSASNSLTPRSKASRRKKLYQYYYHFYKLQNKLNHAKNVVEQIDMNNDLIVDEKIDEKLSELKAIDNRKQTLHKQVTKINSQIQKSKRQQLISYITLLSIVILVLIGIFFHFYRSIKMKYRNLINEQEILVSQMTPHFIFNSLSVLQGMILNSESKKATAYVSKFSSLLRLTLKEGTRNFIAIEEELTGLQDYIDLQNMSTERTITYTFTKDHFLKENNPLIPSMILQPFIENAIIHGFKEEIEAPIIRIKLSRVQKKILCIIEDNGIGYLAKNDKAAHKKTSLAIHIVKERLTILSDHIKSTPYIHIEDLKAYNQQGTRVTLELPYQNQKRKHSNLL</sequence>
<protein>
    <recommendedName>
        <fullName evidence="2">Signal transduction histidine kinase internal region domain-containing protein</fullName>
    </recommendedName>
</protein>
<dbReference type="EMBL" id="BAABCW010000001">
    <property type="protein sequence ID" value="GAA4108805.1"/>
    <property type="molecule type" value="Genomic_DNA"/>
</dbReference>
<evidence type="ECO:0000313" key="3">
    <source>
        <dbReference type="EMBL" id="GAA4108805.1"/>
    </source>
</evidence>
<dbReference type="Pfam" id="PF06580">
    <property type="entry name" value="His_kinase"/>
    <property type="match status" value="1"/>
</dbReference>
<keyword evidence="4" id="KW-1185">Reference proteome</keyword>
<dbReference type="InterPro" id="IPR050640">
    <property type="entry name" value="Bact_2-comp_sensor_kinase"/>
</dbReference>
<organism evidence="3 4">
    <name type="scientific">Aquimarina addita</name>
    <dbReference type="NCBI Taxonomy" id="870485"/>
    <lineage>
        <taxon>Bacteria</taxon>
        <taxon>Pseudomonadati</taxon>
        <taxon>Bacteroidota</taxon>
        <taxon>Flavobacteriia</taxon>
        <taxon>Flavobacteriales</taxon>
        <taxon>Flavobacteriaceae</taxon>
        <taxon>Aquimarina</taxon>
    </lineage>
</organism>
<dbReference type="PANTHER" id="PTHR34220:SF7">
    <property type="entry name" value="SENSOR HISTIDINE KINASE YPDA"/>
    <property type="match status" value="1"/>
</dbReference>
<keyword evidence="1" id="KW-1133">Transmembrane helix</keyword>
<keyword evidence="1" id="KW-0812">Transmembrane</keyword>
<dbReference type="InterPro" id="IPR010559">
    <property type="entry name" value="Sig_transdc_His_kin_internal"/>
</dbReference>
<evidence type="ECO:0000256" key="1">
    <source>
        <dbReference type="SAM" id="Phobius"/>
    </source>
</evidence>
<dbReference type="Gene3D" id="3.30.565.10">
    <property type="entry name" value="Histidine kinase-like ATPase, C-terminal domain"/>
    <property type="match status" value="1"/>
</dbReference>
<dbReference type="PANTHER" id="PTHR34220">
    <property type="entry name" value="SENSOR HISTIDINE KINASE YPDA"/>
    <property type="match status" value="1"/>
</dbReference>
<accession>A0ABP7XCC2</accession>
<dbReference type="RefSeq" id="WP_344924470.1">
    <property type="nucleotide sequence ID" value="NZ_BAABCW010000001.1"/>
</dbReference>
<evidence type="ECO:0000313" key="4">
    <source>
        <dbReference type="Proteomes" id="UP001500459"/>
    </source>
</evidence>
<dbReference type="InterPro" id="IPR036890">
    <property type="entry name" value="HATPase_C_sf"/>
</dbReference>
<dbReference type="Proteomes" id="UP001500459">
    <property type="component" value="Unassembled WGS sequence"/>
</dbReference>
<dbReference type="InterPro" id="IPR011990">
    <property type="entry name" value="TPR-like_helical_dom_sf"/>
</dbReference>
<feature type="transmembrane region" description="Helical" evidence="1">
    <location>
        <begin position="301"/>
        <end position="323"/>
    </location>
</feature>
<reference evidence="4" key="1">
    <citation type="journal article" date="2019" name="Int. J. Syst. Evol. Microbiol.">
        <title>The Global Catalogue of Microorganisms (GCM) 10K type strain sequencing project: providing services to taxonomists for standard genome sequencing and annotation.</title>
        <authorList>
            <consortium name="The Broad Institute Genomics Platform"/>
            <consortium name="The Broad Institute Genome Sequencing Center for Infectious Disease"/>
            <person name="Wu L."/>
            <person name="Ma J."/>
        </authorList>
    </citation>
    <scope>NUCLEOTIDE SEQUENCE [LARGE SCALE GENOMIC DNA]</scope>
    <source>
        <strain evidence="4">JCM 17106</strain>
    </source>
</reference>
<comment type="caution">
    <text evidence="3">The sequence shown here is derived from an EMBL/GenBank/DDBJ whole genome shotgun (WGS) entry which is preliminary data.</text>
</comment>
<dbReference type="SUPFAM" id="SSF48452">
    <property type="entry name" value="TPR-like"/>
    <property type="match status" value="1"/>
</dbReference>
<dbReference type="Gene3D" id="1.25.40.10">
    <property type="entry name" value="Tetratricopeptide repeat domain"/>
    <property type="match status" value="1"/>
</dbReference>
<dbReference type="SUPFAM" id="SSF55874">
    <property type="entry name" value="ATPase domain of HSP90 chaperone/DNA topoisomerase II/histidine kinase"/>
    <property type="match status" value="1"/>
</dbReference>
<keyword evidence="1" id="KW-0472">Membrane</keyword>
<name>A0ABP7XCC2_9FLAO</name>